<dbReference type="Pfam" id="PF01546">
    <property type="entry name" value="Peptidase_M20"/>
    <property type="match status" value="1"/>
</dbReference>
<keyword evidence="2" id="KW-0479">Metal-binding</keyword>
<dbReference type="GO" id="GO:0008233">
    <property type="term" value="F:peptidase activity"/>
    <property type="evidence" value="ECO:0007669"/>
    <property type="project" value="UniProtKB-KW"/>
</dbReference>
<protein>
    <submittedName>
        <fullName evidence="5">Acetylornithine deacetylase/Succinyl-diaminopimelate desuccinylase</fullName>
    </submittedName>
</protein>
<dbReference type="InterPro" id="IPR011650">
    <property type="entry name" value="Peptidase_M20_dimer"/>
</dbReference>
<keyword evidence="6" id="KW-1185">Reference proteome</keyword>
<dbReference type="GO" id="GO:0046872">
    <property type="term" value="F:metal ion binding"/>
    <property type="evidence" value="ECO:0007669"/>
    <property type="project" value="UniProtKB-KW"/>
</dbReference>
<dbReference type="AlphaFoldDB" id="A0A1H9LAJ8"/>
<dbReference type="STRING" id="155974.SAMN04487818_101519"/>
<organism evidence="5 6">
    <name type="scientific">Actinokineospora terrae</name>
    <dbReference type="NCBI Taxonomy" id="155974"/>
    <lineage>
        <taxon>Bacteria</taxon>
        <taxon>Bacillati</taxon>
        <taxon>Actinomycetota</taxon>
        <taxon>Actinomycetes</taxon>
        <taxon>Pseudonocardiales</taxon>
        <taxon>Pseudonocardiaceae</taxon>
        <taxon>Actinokineospora</taxon>
    </lineage>
</organism>
<evidence type="ECO:0000256" key="3">
    <source>
        <dbReference type="ARBA" id="ARBA00022801"/>
    </source>
</evidence>
<sequence>MRHESPMTMVLPEQQVRDRVHRLVPELWHALGDLVRHRSVATTPDPPLAVTAETIAELFRAAGLSTATVETITHGTRKSAPMVLADEVAHAGVTTVLLYAHYDVQPADESKWTTKPFEPTERMDENHDMRLYGRGAADNKSGVMMHLGAIKALYGDRGALPLNIKLVIEGEEESGTSVLESYLADNPDDPRFKADLVIVADTGNIERGAPTLTETLRGIVAADVTVETMAGKVHSGTYGGPVPDAFMALVQILATLQDRKTGDVAIEGLSQYDHAWPTVPEADYRRDAGVLPMTSLIGSGTIAKLLYGKPSVTVTGLSGLPLVSGAANVLCAKAKARVSLRLAPNQDPDEAYAAMAAHITAAAPWGLKPVVKQVASGAGFIASAGEHQREIERALMEAYHASSVARAGQGGSIPLVNALRAANPEADMVLWGCEEPSSHAHGADESVSQSELEHMTLAEALLLRSVMSPIPIQAS</sequence>
<evidence type="ECO:0000313" key="6">
    <source>
        <dbReference type="Proteomes" id="UP000199051"/>
    </source>
</evidence>
<keyword evidence="1" id="KW-0645">Protease</keyword>
<evidence type="ECO:0000256" key="1">
    <source>
        <dbReference type="ARBA" id="ARBA00022670"/>
    </source>
</evidence>
<dbReference type="InterPro" id="IPR051458">
    <property type="entry name" value="Cyt/Met_Dipeptidase"/>
</dbReference>
<dbReference type="InterPro" id="IPR002933">
    <property type="entry name" value="Peptidase_M20"/>
</dbReference>
<dbReference type="Gene3D" id="3.30.70.360">
    <property type="match status" value="1"/>
</dbReference>
<dbReference type="NCBIfam" id="NF005914">
    <property type="entry name" value="PRK07907.1"/>
    <property type="match status" value="1"/>
</dbReference>
<accession>A0A1H9LAJ8</accession>
<evidence type="ECO:0000256" key="2">
    <source>
        <dbReference type="ARBA" id="ARBA00022723"/>
    </source>
</evidence>
<reference evidence="6" key="1">
    <citation type="submission" date="2016-10" db="EMBL/GenBank/DDBJ databases">
        <authorList>
            <person name="Varghese N."/>
            <person name="Submissions S."/>
        </authorList>
    </citation>
    <scope>NUCLEOTIDE SEQUENCE [LARGE SCALE GENOMIC DNA]</scope>
    <source>
        <strain evidence="6">DSM 44260</strain>
    </source>
</reference>
<dbReference type="Gene3D" id="3.40.630.10">
    <property type="entry name" value="Zn peptidases"/>
    <property type="match status" value="1"/>
</dbReference>
<dbReference type="RefSeq" id="WP_092774740.1">
    <property type="nucleotide sequence ID" value="NZ_FOGI01000001.1"/>
</dbReference>
<keyword evidence="3" id="KW-0378">Hydrolase</keyword>
<dbReference type="SUPFAM" id="SSF53187">
    <property type="entry name" value="Zn-dependent exopeptidases"/>
    <property type="match status" value="1"/>
</dbReference>
<dbReference type="GO" id="GO:0006508">
    <property type="term" value="P:proteolysis"/>
    <property type="evidence" value="ECO:0007669"/>
    <property type="project" value="UniProtKB-KW"/>
</dbReference>
<dbReference type="PANTHER" id="PTHR43270:SF12">
    <property type="entry name" value="SUCCINYL-DIAMINOPIMELATE DESUCCINYLASE"/>
    <property type="match status" value="1"/>
</dbReference>
<dbReference type="EMBL" id="FOGI01000001">
    <property type="protein sequence ID" value="SER08175.1"/>
    <property type="molecule type" value="Genomic_DNA"/>
</dbReference>
<evidence type="ECO:0000259" key="4">
    <source>
        <dbReference type="Pfam" id="PF07687"/>
    </source>
</evidence>
<dbReference type="Pfam" id="PF07687">
    <property type="entry name" value="M20_dimer"/>
    <property type="match status" value="1"/>
</dbReference>
<gene>
    <name evidence="5" type="ORF">SAMN04487818_101519</name>
</gene>
<feature type="domain" description="Peptidase M20 dimerisation" evidence="4">
    <location>
        <begin position="217"/>
        <end position="365"/>
    </location>
</feature>
<proteinExistence type="predicted"/>
<dbReference type="PANTHER" id="PTHR43270">
    <property type="entry name" value="BETA-ALA-HIS DIPEPTIDASE"/>
    <property type="match status" value="1"/>
</dbReference>
<evidence type="ECO:0000313" key="5">
    <source>
        <dbReference type="EMBL" id="SER08175.1"/>
    </source>
</evidence>
<dbReference type="Proteomes" id="UP000199051">
    <property type="component" value="Unassembled WGS sequence"/>
</dbReference>
<name>A0A1H9LAJ8_9PSEU</name>